<keyword evidence="12 16" id="KW-1133">Transmembrane helix</keyword>
<keyword evidence="7 16" id="KW-0479">Metal-binding</keyword>
<dbReference type="InterPro" id="IPR023299">
    <property type="entry name" value="ATPase_P-typ_cyto_dom_N"/>
</dbReference>
<comment type="catalytic activity">
    <reaction evidence="15">
        <text>Cd(2+)(in) + ATP + H2O = Cd(2+)(out) + ADP + phosphate + H(+)</text>
        <dbReference type="Rhea" id="RHEA:12132"/>
        <dbReference type="ChEBI" id="CHEBI:15377"/>
        <dbReference type="ChEBI" id="CHEBI:15378"/>
        <dbReference type="ChEBI" id="CHEBI:30616"/>
        <dbReference type="ChEBI" id="CHEBI:43474"/>
        <dbReference type="ChEBI" id="CHEBI:48775"/>
        <dbReference type="ChEBI" id="CHEBI:456216"/>
        <dbReference type="EC" id="7.2.2.21"/>
    </reaction>
</comment>
<dbReference type="Gene3D" id="2.70.150.10">
    <property type="entry name" value="Calcium-transporting ATPase, cytoplasmic transduction domain A"/>
    <property type="match status" value="1"/>
</dbReference>
<dbReference type="SUPFAM" id="SSF81653">
    <property type="entry name" value="Calcium ATPase, transduction domain A"/>
    <property type="match status" value="1"/>
</dbReference>
<protein>
    <recommendedName>
        <fullName evidence="14">Cd(2+)-exporting ATPase</fullName>
        <ecNumber evidence="14">7.2.2.21</ecNumber>
    </recommendedName>
</protein>
<dbReference type="HOGENOM" id="CLU_001771_6_2_9"/>
<dbReference type="GO" id="GO:0005886">
    <property type="term" value="C:plasma membrane"/>
    <property type="evidence" value="ECO:0007669"/>
    <property type="project" value="UniProtKB-SubCell"/>
</dbReference>
<evidence type="ECO:0000313" key="19">
    <source>
        <dbReference type="Proteomes" id="UP000010797"/>
    </source>
</evidence>
<dbReference type="InterPro" id="IPR027256">
    <property type="entry name" value="P-typ_ATPase_IB"/>
</dbReference>
<dbReference type="KEGG" id="ddl:Desdi_1111"/>
<keyword evidence="4" id="KW-0104">Cadmium</keyword>
<dbReference type="AlphaFoldDB" id="L0F7K4"/>
<feature type="transmembrane region" description="Helical" evidence="16">
    <location>
        <begin position="566"/>
        <end position="584"/>
    </location>
</feature>
<accession>L0F7K4</accession>
<feature type="transmembrane region" description="Helical" evidence="16">
    <location>
        <begin position="230"/>
        <end position="250"/>
    </location>
</feature>
<evidence type="ECO:0000256" key="7">
    <source>
        <dbReference type="ARBA" id="ARBA00022723"/>
    </source>
</evidence>
<dbReference type="GO" id="GO:0046872">
    <property type="term" value="F:metal ion binding"/>
    <property type="evidence" value="ECO:0007669"/>
    <property type="project" value="UniProtKB-KW"/>
</dbReference>
<keyword evidence="11" id="KW-1278">Translocase</keyword>
<dbReference type="InterPro" id="IPR008250">
    <property type="entry name" value="ATPase_P-typ_transduc_dom_A_sf"/>
</dbReference>
<keyword evidence="6 16" id="KW-0812">Transmembrane</keyword>
<dbReference type="eggNOG" id="COG2217">
    <property type="taxonomic scope" value="Bacteria"/>
</dbReference>
<keyword evidence="10" id="KW-0460">Magnesium</keyword>
<dbReference type="PANTHER" id="PTHR48085">
    <property type="entry name" value="CADMIUM/ZINC-TRANSPORTING ATPASE HMA2-RELATED"/>
    <property type="match status" value="1"/>
</dbReference>
<dbReference type="SUPFAM" id="SSF81665">
    <property type="entry name" value="Calcium ATPase, transmembrane domain M"/>
    <property type="match status" value="1"/>
</dbReference>
<evidence type="ECO:0000256" key="13">
    <source>
        <dbReference type="ARBA" id="ARBA00023136"/>
    </source>
</evidence>
<dbReference type="InterPro" id="IPR023298">
    <property type="entry name" value="ATPase_P-typ_TM_dom_sf"/>
</dbReference>
<proteinExistence type="inferred from homology"/>
<dbReference type="GO" id="GO:0008551">
    <property type="term" value="F:P-type cadmium transporter activity"/>
    <property type="evidence" value="ECO:0007669"/>
    <property type="project" value="UniProtKB-EC"/>
</dbReference>
<comment type="similarity">
    <text evidence="2 16">Belongs to the cation transport ATPase (P-type) (TC 3.A.3) family. Type IB subfamily.</text>
</comment>
<evidence type="ECO:0000256" key="14">
    <source>
        <dbReference type="ARBA" id="ARBA00039103"/>
    </source>
</evidence>
<dbReference type="InterPro" id="IPR018303">
    <property type="entry name" value="ATPase_P-typ_P_site"/>
</dbReference>
<evidence type="ECO:0000256" key="16">
    <source>
        <dbReference type="RuleBase" id="RU362081"/>
    </source>
</evidence>
<dbReference type="InterPro" id="IPR036412">
    <property type="entry name" value="HAD-like_sf"/>
</dbReference>
<feature type="domain" description="P-type ATPase A" evidence="17">
    <location>
        <begin position="112"/>
        <end position="211"/>
    </location>
</feature>
<evidence type="ECO:0000313" key="18">
    <source>
        <dbReference type="EMBL" id="AGA68626.1"/>
    </source>
</evidence>
<dbReference type="InterPro" id="IPR059000">
    <property type="entry name" value="ATPase_P-type_domA"/>
</dbReference>
<dbReference type="InterPro" id="IPR001757">
    <property type="entry name" value="P_typ_ATPase"/>
</dbReference>
<dbReference type="FunFam" id="3.40.1110.10:FF:000066">
    <property type="entry name" value="Cadmium-translocating P-type ATPase"/>
    <property type="match status" value="1"/>
</dbReference>
<name>L0F7K4_DESDL</name>
<dbReference type="PRINTS" id="PR00119">
    <property type="entry name" value="CATATPASE"/>
</dbReference>
<keyword evidence="9 16" id="KW-0067">ATP-binding</keyword>
<dbReference type="NCBIfam" id="TIGR01494">
    <property type="entry name" value="ATPase_P-type"/>
    <property type="match status" value="1"/>
</dbReference>
<dbReference type="SUPFAM" id="SSF56784">
    <property type="entry name" value="HAD-like"/>
    <property type="match status" value="1"/>
</dbReference>
<dbReference type="InterPro" id="IPR051014">
    <property type="entry name" value="Cation_Transport_ATPase_IB"/>
</dbReference>
<dbReference type="NCBIfam" id="TIGR01512">
    <property type="entry name" value="ATPase-IB2_Cd"/>
    <property type="match status" value="1"/>
</dbReference>
<dbReference type="OrthoDB" id="9760364at2"/>
<evidence type="ECO:0000256" key="1">
    <source>
        <dbReference type="ARBA" id="ARBA00004651"/>
    </source>
</evidence>
<dbReference type="RefSeq" id="WP_015261622.1">
    <property type="nucleotide sequence ID" value="NC_019903.1"/>
</dbReference>
<reference evidence="19" key="1">
    <citation type="submission" date="2012-02" db="EMBL/GenBank/DDBJ databases">
        <title>Complete sequence of Desulfitobacterium dichloroeliminans LMG P-21439.</title>
        <authorList>
            <person name="Lucas S."/>
            <person name="Han J."/>
            <person name="Lapidus A."/>
            <person name="Cheng J.-F."/>
            <person name="Goodwin L."/>
            <person name="Pitluck S."/>
            <person name="Peters L."/>
            <person name="Ovchinnikova G."/>
            <person name="Teshima H."/>
            <person name="Detter J.C."/>
            <person name="Han C."/>
            <person name="Tapia R."/>
            <person name="Land M."/>
            <person name="Hauser L."/>
            <person name="Kyrpides N."/>
            <person name="Ivanova N."/>
            <person name="Pagani I."/>
            <person name="Kruse T."/>
            <person name="de Vos W.M."/>
            <person name="Boon N."/>
            <person name="Smidt H."/>
            <person name="Woyke T."/>
        </authorList>
    </citation>
    <scope>NUCLEOTIDE SEQUENCE [LARGE SCALE GENOMIC DNA]</scope>
    <source>
        <strain evidence="19">LMG P-21439 / DCA1</strain>
    </source>
</reference>
<dbReference type="InterPro" id="IPR023214">
    <property type="entry name" value="HAD_sf"/>
</dbReference>
<dbReference type="PANTHER" id="PTHR48085:SF5">
    <property type="entry name" value="CADMIUM_ZINC-TRANSPORTING ATPASE HMA4-RELATED"/>
    <property type="match status" value="1"/>
</dbReference>
<organism evidence="18 19">
    <name type="scientific">Desulfitobacterium dichloroeliminans (strain LMG P-21439 / DCA1)</name>
    <dbReference type="NCBI Taxonomy" id="871963"/>
    <lineage>
        <taxon>Bacteria</taxon>
        <taxon>Bacillati</taxon>
        <taxon>Bacillota</taxon>
        <taxon>Clostridia</taxon>
        <taxon>Eubacteriales</taxon>
        <taxon>Desulfitobacteriaceae</taxon>
        <taxon>Desulfitobacterium</taxon>
    </lineage>
</organism>
<dbReference type="STRING" id="871963.Desdi_1111"/>
<dbReference type="GO" id="GO:0016887">
    <property type="term" value="F:ATP hydrolysis activity"/>
    <property type="evidence" value="ECO:0007669"/>
    <property type="project" value="InterPro"/>
</dbReference>
<dbReference type="Gene3D" id="3.40.1110.10">
    <property type="entry name" value="Calcium-transporting ATPase, cytoplasmic domain N"/>
    <property type="match status" value="1"/>
</dbReference>
<evidence type="ECO:0000256" key="3">
    <source>
        <dbReference type="ARBA" id="ARBA00022475"/>
    </source>
</evidence>
<dbReference type="NCBIfam" id="TIGR01525">
    <property type="entry name" value="ATPase-IB_hvy"/>
    <property type="match status" value="1"/>
</dbReference>
<dbReference type="CDD" id="cd07548">
    <property type="entry name" value="P-type_ATPase-Cd_Zn_Co_like"/>
    <property type="match status" value="1"/>
</dbReference>
<keyword evidence="13 16" id="KW-0472">Membrane</keyword>
<evidence type="ECO:0000256" key="5">
    <source>
        <dbReference type="ARBA" id="ARBA00022553"/>
    </source>
</evidence>
<evidence type="ECO:0000259" key="17">
    <source>
        <dbReference type="Pfam" id="PF00122"/>
    </source>
</evidence>
<evidence type="ECO:0000256" key="6">
    <source>
        <dbReference type="ARBA" id="ARBA00022692"/>
    </source>
</evidence>
<keyword evidence="19" id="KW-1185">Reference proteome</keyword>
<evidence type="ECO:0000256" key="2">
    <source>
        <dbReference type="ARBA" id="ARBA00006024"/>
    </source>
</evidence>
<evidence type="ECO:0000256" key="12">
    <source>
        <dbReference type="ARBA" id="ARBA00022989"/>
    </source>
</evidence>
<dbReference type="PROSITE" id="PS00154">
    <property type="entry name" value="ATPASE_E1_E2"/>
    <property type="match status" value="1"/>
</dbReference>
<evidence type="ECO:0000256" key="15">
    <source>
        <dbReference type="ARBA" id="ARBA00049338"/>
    </source>
</evidence>
<gene>
    <name evidence="18" type="ordered locus">Desdi_1111</name>
</gene>
<evidence type="ECO:0000256" key="10">
    <source>
        <dbReference type="ARBA" id="ARBA00022842"/>
    </source>
</evidence>
<feature type="transmembrane region" description="Helical" evidence="16">
    <location>
        <begin position="590"/>
        <end position="609"/>
    </location>
</feature>
<comment type="subcellular location">
    <subcellularLocation>
        <location evidence="1">Cell membrane</location>
        <topology evidence="1">Multi-pass membrane protein</topology>
    </subcellularLocation>
</comment>
<dbReference type="EMBL" id="CP003344">
    <property type="protein sequence ID" value="AGA68626.1"/>
    <property type="molecule type" value="Genomic_DNA"/>
</dbReference>
<dbReference type="Pfam" id="PF00122">
    <property type="entry name" value="E1-E2_ATPase"/>
    <property type="match status" value="1"/>
</dbReference>
<dbReference type="GO" id="GO:0005524">
    <property type="term" value="F:ATP binding"/>
    <property type="evidence" value="ECO:0007669"/>
    <property type="project" value="UniProtKB-UniRule"/>
</dbReference>
<dbReference type="Gene3D" id="3.40.50.1000">
    <property type="entry name" value="HAD superfamily/HAD-like"/>
    <property type="match status" value="1"/>
</dbReference>
<dbReference type="Pfam" id="PF00702">
    <property type="entry name" value="Hydrolase"/>
    <property type="match status" value="1"/>
</dbReference>
<dbReference type="PRINTS" id="PR00941">
    <property type="entry name" value="CDATPASE"/>
</dbReference>
<keyword evidence="3 16" id="KW-1003">Cell membrane</keyword>
<dbReference type="Proteomes" id="UP000010797">
    <property type="component" value="Chromosome"/>
</dbReference>
<evidence type="ECO:0000256" key="4">
    <source>
        <dbReference type="ARBA" id="ARBA00022539"/>
    </source>
</evidence>
<feature type="transmembrane region" description="Helical" evidence="16">
    <location>
        <begin position="5"/>
        <end position="21"/>
    </location>
</feature>
<feature type="transmembrane region" description="Helical" evidence="16">
    <location>
        <begin position="262"/>
        <end position="283"/>
    </location>
</feature>
<evidence type="ECO:0000256" key="9">
    <source>
        <dbReference type="ARBA" id="ARBA00022840"/>
    </source>
</evidence>
<keyword evidence="8 16" id="KW-0547">Nucleotide-binding</keyword>
<keyword evidence="5" id="KW-0597">Phosphoprotein</keyword>
<sequence>MKKRLWRIIIGGAVFAIALILKTDNELLELALYLASYIIAGGDVVLKAAKNILRGKVFDENFLMSVATIGAFFIGEYPEGVAVMLFYLVGETFQSYAVDKSRKSIANLMDIRPDYANVKHGDELVRTDPDEVKIGDIIVIKAGERIPLDGKVIDGNSMIDTSALTGESVPREIGVADDILSGCININGVITAEVTKEFGESTVTKILDLVENASSKKSKSEQFITKFARYYTPVVVIVAVLLAIVPPLVIEGATFSDWIYRALAFLVVSCPCALVISIPLSFFGGIGGASRSGILVKGSNYLEALAQTEIVVFDKTGTLTKGVFNVQEIHPENISKEELLELTAYAESYSNHPISHSLKRTYGKDIDNERITNVEETAGHGVTATVDGKKVMAGNIRLMEKMGIPYFKGEVVGTVVHVAVDNEYAGYIVIADEVKADSAQAIRELKAANIKQIVMLTGDAQNVGTKVGKELGLDKIYAELLPADKVEKLEELFAQKSAKGKLAFVGDGINDAPVLARADIGIAMGGLGSDAAIEAADIVIMTDEPSKIATAMKISQKTLRIARQNIAFSLGVKAVVLVLSAFGLSTLWEAVFADVGVTIIAVINASRVLSTKKI</sequence>
<dbReference type="EC" id="7.2.2.21" evidence="14"/>
<evidence type="ECO:0000256" key="8">
    <source>
        <dbReference type="ARBA" id="ARBA00022741"/>
    </source>
</evidence>
<evidence type="ECO:0000256" key="11">
    <source>
        <dbReference type="ARBA" id="ARBA00022967"/>
    </source>
</evidence>